<evidence type="ECO:0000313" key="2">
    <source>
        <dbReference type="EMBL" id="GMT32751.1"/>
    </source>
</evidence>
<keyword evidence="1" id="KW-0472">Membrane</keyword>
<feature type="transmembrane region" description="Helical" evidence="1">
    <location>
        <begin position="6"/>
        <end position="25"/>
    </location>
</feature>
<proteinExistence type="predicted"/>
<keyword evidence="1" id="KW-1133">Transmembrane helix</keyword>
<name>A0AAV5WP57_9BILA</name>
<organism evidence="2 3">
    <name type="scientific">Pristionchus fissidentatus</name>
    <dbReference type="NCBI Taxonomy" id="1538716"/>
    <lineage>
        <taxon>Eukaryota</taxon>
        <taxon>Metazoa</taxon>
        <taxon>Ecdysozoa</taxon>
        <taxon>Nematoda</taxon>
        <taxon>Chromadorea</taxon>
        <taxon>Rhabditida</taxon>
        <taxon>Rhabditina</taxon>
        <taxon>Diplogasteromorpha</taxon>
        <taxon>Diplogasteroidea</taxon>
        <taxon>Neodiplogasteridae</taxon>
        <taxon>Pristionchus</taxon>
    </lineage>
</organism>
<evidence type="ECO:0000313" key="3">
    <source>
        <dbReference type="Proteomes" id="UP001432322"/>
    </source>
</evidence>
<dbReference type="AlphaFoldDB" id="A0AAV5WP57"/>
<gene>
    <name evidence="2" type="ORF">PFISCL1PPCAC_24048</name>
</gene>
<comment type="caution">
    <text evidence="2">The sequence shown here is derived from an EMBL/GenBank/DDBJ whole genome shotgun (WGS) entry which is preliminary data.</text>
</comment>
<reference evidence="2" key="1">
    <citation type="submission" date="2023-10" db="EMBL/GenBank/DDBJ databases">
        <title>Genome assembly of Pristionchus species.</title>
        <authorList>
            <person name="Yoshida K."/>
            <person name="Sommer R.J."/>
        </authorList>
    </citation>
    <scope>NUCLEOTIDE SEQUENCE</scope>
    <source>
        <strain evidence="2">RS5133</strain>
    </source>
</reference>
<keyword evidence="1" id="KW-0812">Transmembrane</keyword>
<accession>A0AAV5WP57</accession>
<evidence type="ECO:0000256" key="1">
    <source>
        <dbReference type="SAM" id="Phobius"/>
    </source>
</evidence>
<protein>
    <submittedName>
        <fullName evidence="2">Uncharacterized protein</fullName>
    </submittedName>
</protein>
<feature type="non-terminal residue" evidence="2">
    <location>
        <position position="344"/>
    </location>
</feature>
<dbReference type="Proteomes" id="UP001432322">
    <property type="component" value="Unassembled WGS sequence"/>
</dbReference>
<sequence>MVSSRLLILNFLRFFVISLSIVLLFKLHRLASIESTEESSIYSLPSSDLLSSSLDSENSRLLRLHELLARPQIKCDKKLHGEAPEDFFLCTPNDFKKRSNFTSGLLLSGSSVYRGDFVATLPITKWTAIVPPGDQSILRLSGAVDVHNLEEIHRWREWKTEEIEKKIRDKKYSLAILHLYSGMLRPSEQLIKKLTSLMTSSFILLIARIKDGTDADLWTNSLNHLFYEKNLVLIGATSSGLCGRTPMSCEYRISLSLIDPLTDRHLPPPFNLGSPQEESHRLLQYLSSHHHPCHLISPPSIPSFCSESIDNHTRSLLLTYRNLTSIPPLFPLNSSRLTIVSPHN</sequence>
<keyword evidence="3" id="KW-1185">Reference proteome</keyword>
<dbReference type="EMBL" id="BTSY01000006">
    <property type="protein sequence ID" value="GMT32751.1"/>
    <property type="molecule type" value="Genomic_DNA"/>
</dbReference>